<dbReference type="Proteomes" id="UP000054886">
    <property type="component" value="Unassembled WGS sequence"/>
</dbReference>
<gene>
    <name evidence="4" type="ORF">AO440_004120</name>
</gene>
<dbReference type="InterPro" id="IPR008012">
    <property type="entry name" value="Ump1"/>
</dbReference>
<dbReference type="AlphaFoldDB" id="A0A0W0D3R0"/>
<dbReference type="GO" id="GO:0005634">
    <property type="term" value="C:nucleus"/>
    <property type="evidence" value="ECO:0007669"/>
    <property type="project" value="EnsemblFungi"/>
</dbReference>
<dbReference type="GO" id="GO:0000502">
    <property type="term" value="C:proteasome complex"/>
    <property type="evidence" value="ECO:0007669"/>
    <property type="project" value="UniProtKB-KW"/>
</dbReference>
<dbReference type="GO" id="GO:0006511">
    <property type="term" value="P:ubiquitin-dependent protein catabolic process"/>
    <property type="evidence" value="ECO:0007669"/>
    <property type="project" value="EnsemblFungi"/>
</dbReference>
<dbReference type="PhylomeDB" id="A0A0W0D3R0"/>
<feature type="compositionally biased region" description="Polar residues" evidence="3">
    <location>
        <begin position="12"/>
        <end position="23"/>
    </location>
</feature>
<dbReference type="VEuPathDB" id="FungiDB:B1J91_M06171g"/>
<dbReference type="OMA" id="MSMRIVP"/>
<dbReference type="OrthoDB" id="15001at2759"/>
<dbReference type="GO" id="GO:0043248">
    <property type="term" value="P:proteasome assembly"/>
    <property type="evidence" value="ECO:0007669"/>
    <property type="project" value="EnsemblFungi"/>
</dbReference>
<organism evidence="4 5">
    <name type="scientific">Candida glabrata</name>
    <name type="common">Yeast</name>
    <name type="synonym">Torulopsis glabrata</name>
    <dbReference type="NCBI Taxonomy" id="5478"/>
    <lineage>
        <taxon>Eukaryota</taxon>
        <taxon>Fungi</taxon>
        <taxon>Dikarya</taxon>
        <taxon>Ascomycota</taxon>
        <taxon>Saccharomycotina</taxon>
        <taxon>Saccharomycetes</taxon>
        <taxon>Saccharomycetales</taxon>
        <taxon>Saccharomycetaceae</taxon>
        <taxon>Nakaseomyces</taxon>
    </lineage>
</organism>
<evidence type="ECO:0000313" key="4">
    <source>
        <dbReference type="EMBL" id="KTB04279.1"/>
    </source>
</evidence>
<dbReference type="EMBL" id="LLZZ01000117">
    <property type="protein sequence ID" value="KTB04279.1"/>
    <property type="molecule type" value="Genomic_DNA"/>
</dbReference>
<reference evidence="4 5" key="1">
    <citation type="submission" date="2015-10" db="EMBL/GenBank/DDBJ databases">
        <title>Draft genomes sequences of Candida glabrata isolates 1A, 1B, 2A, 2B, 3A and 3B.</title>
        <authorList>
            <person name="Haavelsrud O.E."/>
            <person name="Gaustad P."/>
        </authorList>
    </citation>
    <scope>NUCLEOTIDE SEQUENCE [LARGE SCALE GENOMIC DNA]</scope>
    <source>
        <strain evidence="4">910700640</strain>
    </source>
</reference>
<dbReference type="VEuPathDB" id="FungiDB:GWK60_M06127"/>
<sequence>MSIVPKGHQDRVSTSQGVTSNAASLPDTLRMQEGGAVPLSSQLNDRHPLMHRVQNWEETQHRRQLEQYRNIFGLAEPMRRMMEIGIVDATDFNPVSQGQSSIHRDILMNKETSVDWEDIYPENNGLLSGNMVGDDVHTQIERKVGI</sequence>
<dbReference type="Pfam" id="PF05348">
    <property type="entry name" value="UMP1"/>
    <property type="match status" value="1"/>
</dbReference>
<evidence type="ECO:0000256" key="1">
    <source>
        <dbReference type="ARBA" id="ARBA00023186"/>
    </source>
</evidence>
<proteinExistence type="inferred from homology"/>
<dbReference type="PANTHER" id="PTHR12828">
    <property type="entry name" value="PROTEASOME MATURATION PROTEIN UMP1"/>
    <property type="match status" value="1"/>
</dbReference>
<evidence type="ECO:0000313" key="5">
    <source>
        <dbReference type="Proteomes" id="UP000054886"/>
    </source>
</evidence>
<evidence type="ECO:0000256" key="3">
    <source>
        <dbReference type="SAM" id="MobiDB-lite"/>
    </source>
</evidence>
<dbReference type="VEuPathDB" id="FungiDB:CAGL0M06171g"/>
<comment type="similarity">
    <text evidence="2">Belongs to the POMP/UMP1 family.</text>
</comment>
<keyword evidence="4" id="KW-0647">Proteasome</keyword>
<dbReference type="GO" id="GO:0006974">
    <property type="term" value="P:DNA damage response"/>
    <property type="evidence" value="ECO:0007669"/>
    <property type="project" value="EnsemblFungi"/>
</dbReference>
<evidence type="ECO:0000256" key="2">
    <source>
        <dbReference type="ARBA" id="ARBA00043974"/>
    </source>
</evidence>
<comment type="caution">
    <text evidence="4">The sequence shown here is derived from an EMBL/GenBank/DDBJ whole genome shotgun (WGS) entry which is preliminary data.</text>
</comment>
<name>A0A0W0D3R0_CANGB</name>
<accession>A0A0W0D3R0</accession>
<dbReference type="VEuPathDB" id="FungiDB:GVI51_M06127"/>
<protein>
    <submittedName>
        <fullName evidence="4">Proteasome maturation factor UMP1</fullName>
    </submittedName>
</protein>
<keyword evidence="1" id="KW-0143">Chaperone</keyword>
<dbReference type="PANTHER" id="PTHR12828:SF3">
    <property type="entry name" value="PROTEASOME MATURATION PROTEIN"/>
    <property type="match status" value="1"/>
</dbReference>
<dbReference type="GO" id="GO:0005737">
    <property type="term" value="C:cytoplasm"/>
    <property type="evidence" value="ECO:0007669"/>
    <property type="project" value="EnsemblFungi"/>
</dbReference>
<feature type="region of interest" description="Disordered" evidence="3">
    <location>
        <begin position="1"/>
        <end position="29"/>
    </location>
</feature>
<dbReference type="VEuPathDB" id="FungiDB:GW608_M06127"/>